<evidence type="ECO:0000313" key="3">
    <source>
        <dbReference type="Proteomes" id="UP001296967"/>
    </source>
</evidence>
<gene>
    <name evidence="2" type="ORF">CCR82_02775</name>
</gene>
<dbReference type="Gene3D" id="3.40.50.1010">
    <property type="entry name" value="5'-nuclease"/>
    <property type="match status" value="1"/>
</dbReference>
<dbReference type="CDD" id="cd09872">
    <property type="entry name" value="PIN_Sll0205-like"/>
    <property type="match status" value="1"/>
</dbReference>
<proteinExistence type="predicted"/>
<dbReference type="InterPro" id="IPR052919">
    <property type="entry name" value="TA_system_RNase"/>
</dbReference>
<name>A0AAJ0UDJ3_HALSE</name>
<accession>A0AAJ0UDJ3</accession>
<dbReference type="Proteomes" id="UP001296967">
    <property type="component" value="Unassembled WGS sequence"/>
</dbReference>
<dbReference type="Pfam" id="PF01850">
    <property type="entry name" value="PIN"/>
    <property type="match status" value="1"/>
</dbReference>
<dbReference type="SUPFAM" id="SSF88723">
    <property type="entry name" value="PIN domain-like"/>
    <property type="match status" value="1"/>
</dbReference>
<evidence type="ECO:0000259" key="1">
    <source>
        <dbReference type="Pfam" id="PF01850"/>
    </source>
</evidence>
<keyword evidence="3" id="KW-1185">Reference proteome</keyword>
<dbReference type="PANTHER" id="PTHR36173">
    <property type="entry name" value="RIBONUCLEASE VAPC16-RELATED"/>
    <property type="match status" value="1"/>
</dbReference>
<comment type="caution">
    <text evidence="2">The sequence shown here is derived from an EMBL/GenBank/DDBJ whole genome shotgun (WGS) entry which is preliminary data.</text>
</comment>
<dbReference type="InterPro" id="IPR041705">
    <property type="entry name" value="PIN_Sll0205"/>
</dbReference>
<reference evidence="2" key="1">
    <citation type="submission" date="2017-05" db="EMBL/GenBank/DDBJ databases">
        <authorList>
            <person name="Imhoff J.F."/>
            <person name="Rahn T."/>
            <person name="Kuenzel S."/>
            <person name="Neulinger S.C."/>
        </authorList>
    </citation>
    <scope>NUCLEOTIDE SEQUENCE</scope>
    <source>
        <strain evidence="2">DSM 4395</strain>
    </source>
</reference>
<dbReference type="PANTHER" id="PTHR36173:SF2">
    <property type="entry name" value="RIBONUCLEASE VAPC16"/>
    <property type="match status" value="1"/>
</dbReference>
<dbReference type="InterPro" id="IPR002716">
    <property type="entry name" value="PIN_dom"/>
</dbReference>
<dbReference type="AlphaFoldDB" id="A0AAJ0UDJ3"/>
<evidence type="ECO:0000313" key="2">
    <source>
        <dbReference type="EMBL" id="MBK5929486.1"/>
    </source>
</evidence>
<organism evidence="2 3">
    <name type="scientific">Halochromatium salexigens</name>
    <name type="common">Chromatium salexigens</name>
    <dbReference type="NCBI Taxonomy" id="49447"/>
    <lineage>
        <taxon>Bacteria</taxon>
        <taxon>Pseudomonadati</taxon>
        <taxon>Pseudomonadota</taxon>
        <taxon>Gammaproteobacteria</taxon>
        <taxon>Chromatiales</taxon>
        <taxon>Chromatiaceae</taxon>
        <taxon>Halochromatium</taxon>
    </lineage>
</organism>
<dbReference type="RefSeq" id="WP_201243841.1">
    <property type="nucleotide sequence ID" value="NZ_NHSF01000016.1"/>
</dbReference>
<feature type="domain" description="PIN" evidence="1">
    <location>
        <begin position="4"/>
        <end position="122"/>
    </location>
</feature>
<reference evidence="2" key="2">
    <citation type="journal article" date="2020" name="Microorganisms">
        <title>Osmotic Adaptation and Compatible Solute Biosynthesis of Phototrophic Bacteria as Revealed from Genome Analyses.</title>
        <authorList>
            <person name="Imhoff J.F."/>
            <person name="Rahn T."/>
            <person name="Kunzel S."/>
            <person name="Keller A."/>
            <person name="Neulinger S.C."/>
        </authorList>
    </citation>
    <scope>NUCLEOTIDE SEQUENCE</scope>
    <source>
        <strain evidence="2">DSM 4395</strain>
    </source>
</reference>
<sequence length="127" mass="14436">MRLLLDTHVFLWHLSGAKALSLELREAIQDPSNTVFLSPVSIWEALVKYRLGKLPLPASPEVYLPEQRRRHRLASLPLDEPSVARLTSLPDLHRDPFDRMLVCQALQHRLTLATVDPAIRAYSVPVL</sequence>
<dbReference type="InterPro" id="IPR029060">
    <property type="entry name" value="PIN-like_dom_sf"/>
</dbReference>
<dbReference type="EMBL" id="NHSF01000016">
    <property type="protein sequence ID" value="MBK5929486.1"/>
    <property type="molecule type" value="Genomic_DNA"/>
</dbReference>
<protein>
    <submittedName>
        <fullName evidence="2">PIN domain nuclease</fullName>
    </submittedName>
</protein>